<feature type="transmembrane region" description="Helical" evidence="5">
    <location>
        <begin position="30"/>
        <end position="50"/>
    </location>
</feature>
<evidence type="ECO:0000256" key="4">
    <source>
        <dbReference type="ARBA" id="ARBA00023136"/>
    </source>
</evidence>
<proteinExistence type="predicted"/>
<dbReference type="OrthoDB" id="9787346at2"/>
<name>A0A0A3IYI2_9BACL</name>
<dbReference type="eggNOG" id="COG0428">
    <property type="taxonomic scope" value="Bacteria"/>
</dbReference>
<keyword evidence="3 5" id="KW-1133">Transmembrane helix</keyword>
<keyword evidence="2 5" id="KW-0812">Transmembrane</keyword>
<evidence type="ECO:0000256" key="2">
    <source>
        <dbReference type="ARBA" id="ARBA00022692"/>
    </source>
</evidence>
<feature type="transmembrane region" description="Helical" evidence="5">
    <location>
        <begin position="98"/>
        <end position="119"/>
    </location>
</feature>
<feature type="transmembrane region" description="Helical" evidence="5">
    <location>
        <begin position="125"/>
        <end position="146"/>
    </location>
</feature>
<evidence type="ECO:0000313" key="6">
    <source>
        <dbReference type="EMBL" id="KGR87968.1"/>
    </source>
</evidence>
<organism evidence="6 7">
    <name type="scientific">Ureibacillus massiliensis 4400831 = CIP 108448 = CCUG 49529</name>
    <dbReference type="NCBI Taxonomy" id="1211035"/>
    <lineage>
        <taxon>Bacteria</taxon>
        <taxon>Bacillati</taxon>
        <taxon>Bacillota</taxon>
        <taxon>Bacilli</taxon>
        <taxon>Bacillales</taxon>
        <taxon>Caryophanaceae</taxon>
        <taxon>Ureibacillus</taxon>
    </lineage>
</organism>
<comment type="subcellular location">
    <subcellularLocation>
        <location evidence="1">Membrane</location>
        <topology evidence="1">Multi-pass membrane protein</topology>
    </subcellularLocation>
</comment>
<evidence type="ECO:0000256" key="1">
    <source>
        <dbReference type="ARBA" id="ARBA00004141"/>
    </source>
</evidence>
<feature type="transmembrane region" description="Helical" evidence="5">
    <location>
        <begin position="56"/>
        <end position="77"/>
    </location>
</feature>
<keyword evidence="7" id="KW-1185">Reference proteome</keyword>
<feature type="transmembrane region" description="Helical" evidence="5">
    <location>
        <begin position="158"/>
        <end position="179"/>
    </location>
</feature>
<comment type="caution">
    <text evidence="6">The sequence shown here is derived from an EMBL/GenBank/DDBJ whole genome shotgun (WGS) entry which is preliminary data.</text>
</comment>
<dbReference type="InterPro" id="IPR003689">
    <property type="entry name" value="ZIP"/>
</dbReference>
<dbReference type="GO" id="GO:0005385">
    <property type="term" value="F:zinc ion transmembrane transporter activity"/>
    <property type="evidence" value="ECO:0007669"/>
    <property type="project" value="TreeGrafter"/>
</dbReference>
<dbReference type="AlphaFoldDB" id="A0A0A3IYI2"/>
<evidence type="ECO:0000313" key="7">
    <source>
        <dbReference type="Proteomes" id="UP000030595"/>
    </source>
</evidence>
<dbReference type="Pfam" id="PF02535">
    <property type="entry name" value="Zip"/>
    <property type="match status" value="1"/>
</dbReference>
<dbReference type="Proteomes" id="UP000030595">
    <property type="component" value="Unassembled WGS sequence"/>
</dbReference>
<protein>
    <submittedName>
        <fullName evidence="6">Divalent cation transporter</fullName>
    </submittedName>
</protein>
<dbReference type="GO" id="GO:0016020">
    <property type="term" value="C:membrane"/>
    <property type="evidence" value="ECO:0007669"/>
    <property type="project" value="UniProtKB-SubCell"/>
</dbReference>
<evidence type="ECO:0000256" key="3">
    <source>
        <dbReference type="ARBA" id="ARBA00022989"/>
    </source>
</evidence>
<dbReference type="PANTHER" id="PTHR11040">
    <property type="entry name" value="ZINC/IRON TRANSPORTER"/>
    <property type="match status" value="1"/>
</dbReference>
<gene>
    <name evidence="6" type="ORF">CD30_18535</name>
</gene>
<reference evidence="6 7" key="1">
    <citation type="submission" date="2014-02" db="EMBL/GenBank/DDBJ databases">
        <title>Draft genome sequence of Lysinibacillus massiliensis CCUG 49529.</title>
        <authorList>
            <person name="Zhang F."/>
            <person name="Wang G."/>
            <person name="Zhang L."/>
        </authorList>
    </citation>
    <scope>NUCLEOTIDE SEQUENCE [LARGE SCALE GENOMIC DNA]</scope>
    <source>
        <strain evidence="6 7">CCUG 49529</strain>
    </source>
</reference>
<keyword evidence="4 5" id="KW-0472">Membrane</keyword>
<dbReference type="PANTHER" id="PTHR11040:SF44">
    <property type="entry name" value="PROTEIN ZNTC-RELATED"/>
    <property type="match status" value="1"/>
</dbReference>
<dbReference type="EMBL" id="JPVQ01000066">
    <property type="protein sequence ID" value="KGR87968.1"/>
    <property type="molecule type" value="Genomic_DNA"/>
</dbReference>
<evidence type="ECO:0000256" key="5">
    <source>
        <dbReference type="SAM" id="Phobius"/>
    </source>
</evidence>
<sequence>MLLFGFLYSSLGFLIGGAIAWLFKEFKEKISIINAVCAGLIFGLISIEIFPKAIELGGWFITIVGVTIGMIIFELLHKVSQHNQMNRNISKERIYNRVGLLLILSFSIHNFPMGITLATSQEYDFTISLLQTILFHNIPEGIILYTPLIMMGINFLNGILISFFVSVPVALGFFIGSFVDLNHPFISTSLISFTVGIILMVTVSEILLPVMEKSTLHRILIYTLIGIGIMGIYLKLF</sequence>
<feature type="transmembrane region" description="Helical" evidence="5">
    <location>
        <begin position="219"/>
        <end position="236"/>
    </location>
</feature>
<feature type="transmembrane region" description="Helical" evidence="5">
    <location>
        <begin position="6"/>
        <end position="23"/>
    </location>
</feature>
<feature type="transmembrane region" description="Helical" evidence="5">
    <location>
        <begin position="185"/>
        <end position="207"/>
    </location>
</feature>
<accession>A0A0A3IYI2</accession>